<name>A0A0G1XGR4_9BACT</name>
<reference evidence="1 2" key="1">
    <citation type="journal article" date="2015" name="Nature">
        <title>rRNA introns, odd ribosomes, and small enigmatic genomes across a large radiation of phyla.</title>
        <authorList>
            <person name="Brown C.T."/>
            <person name="Hug L.A."/>
            <person name="Thomas B.C."/>
            <person name="Sharon I."/>
            <person name="Castelle C.J."/>
            <person name="Singh A."/>
            <person name="Wilkins M.J."/>
            <person name="Williams K.H."/>
            <person name="Banfield J.F."/>
        </authorList>
    </citation>
    <scope>NUCLEOTIDE SEQUENCE [LARGE SCALE GENOMIC DNA]</scope>
</reference>
<proteinExistence type="predicted"/>
<dbReference type="AlphaFoldDB" id="A0A0G1XGR4"/>
<accession>A0A0G1XGR4</accession>
<evidence type="ECO:0000313" key="1">
    <source>
        <dbReference type="EMBL" id="KKW30111.1"/>
    </source>
</evidence>
<gene>
    <name evidence="1" type="ORF">UY72_C0022G0010</name>
</gene>
<dbReference type="EMBL" id="LCRD01000022">
    <property type="protein sequence ID" value="KKW30111.1"/>
    <property type="molecule type" value="Genomic_DNA"/>
</dbReference>
<comment type="caution">
    <text evidence="1">The sequence shown here is derived from an EMBL/GenBank/DDBJ whole genome shotgun (WGS) entry which is preliminary data.</text>
</comment>
<organism evidence="1 2">
    <name type="scientific">Candidatus Uhrbacteria bacterium GW2011_GWD2_52_7</name>
    <dbReference type="NCBI Taxonomy" id="1618989"/>
    <lineage>
        <taxon>Bacteria</taxon>
        <taxon>Candidatus Uhriibacteriota</taxon>
    </lineage>
</organism>
<dbReference type="Proteomes" id="UP000034846">
    <property type="component" value="Unassembled WGS sequence"/>
</dbReference>
<protein>
    <submittedName>
        <fullName evidence="1">Uncharacterized protein</fullName>
    </submittedName>
</protein>
<evidence type="ECO:0000313" key="2">
    <source>
        <dbReference type="Proteomes" id="UP000034846"/>
    </source>
</evidence>
<sequence>MFVRLMGARRGIHETFCFAITLLNRMEYNSYILYASKI</sequence>